<evidence type="ECO:0000259" key="1">
    <source>
        <dbReference type="Pfam" id="PF06983"/>
    </source>
</evidence>
<reference evidence="3" key="1">
    <citation type="journal article" date="2019" name="Int. J. Syst. Evol. Microbiol.">
        <title>The Global Catalogue of Microorganisms (GCM) 10K type strain sequencing project: providing services to taxonomists for standard genome sequencing and annotation.</title>
        <authorList>
            <consortium name="The Broad Institute Genomics Platform"/>
            <consortium name="The Broad Institute Genome Sequencing Center for Infectious Disease"/>
            <person name="Wu L."/>
            <person name="Ma J."/>
        </authorList>
    </citation>
    <scope>NUCLEOTIDE SEQUENCE [LARGE SCALE GENOMIC DNA]</scope>
    <source>
        <strain evidence="3">CGMCC 1.12286</strain>
    </source>
</reference>
<name>A0ABW4JJT5_9BACL</name>
<dbReference type="RefSeq" id="WP_377944461.1">
    <property type="nucleotide sequence ID" value="NZ_JBHUCX010000069.1"/>
</dbReference>
<protein>
    <submittedName>
        <fullName evidence="2">VOC family protein</fullName>
    </submittedName>
</protein>
<dbReference type="SUPFAM" id="SSF54593">
    <property type="entry name" value="Glyoxalase/Bleomycin resistance protein/Dihydroxybiphenyl dioxygenase"/>
    <property type="match status" value="1"/>
</dbReference>
<organism evidence="2 3">
    <name type="scientific">Alicyclobacillus fodiniaquatilis</name>
    <dbReference type="NCBI Taxonomy" id="1661150"/>
    <lineage>
        <taxon>Bacteria</taxon>
        <taxon>Bacillati</taxon>
        <taxon>Bacillota</taxon>
        <taxon>Bacilli</taxon>
        <taxon>Bacillales</taxon>
        <taxon>Alicyclobacillaceae</taxon>
        <taxon>Alicyclobacillus</taxon>
    </lineage>
</organism>
<dbReference type="PANTHER" id="PTHR33990:SF4">
    <property type="entry name" value="PHNB-LIKE DOMAIN-CONTAINING PROTEIN"/>
    <property type="match status" value="1"/>
</dbReference>
<comment type="caution">
    <text evidence="2">The sequence shown here is derived from an EMBL/GenBank/DDBJ whole genome shotgun (WGS) entry which is preliminary data.</text>
</comment>
<gene>
    <name evidence="2" type="ORF">ACFSB2_17825</name>
</gene>
<dbReference type="PIRSF" id="PIRSF021700">
    <property type="entry name" value="3_dmu_93_MTrfase"/>
    <property type="match status" value="1"/>
</dbReference>
<dbReference type="Gene3D" id="3.30.720.100">
    <property type="match status" value="1"/>
</dbReference>
<dbReference type="Gene3D" id="3.30.720.110">
    <property type="match status" value="1"/>
</dbReference>
<dbReference type="InterPro" id="IPR028973">
    <property type="entry name" value="PhnB-like"/>
</dbReference>
<evidence type="ECO:0000313" key="3">
    <source>
        <dbReference type="Proteomes" id="UP001597079"/>
    </source>
</evidence>
<dbReference type="Proteomes" id="UP001597079">
    <property type="component" value="Unassembled WGS sequence"/>
</dbReference>
<dbReference type="EMBL" id="JBHUCX010000069">
    <property type="protein sequence ID" value="MFD1676559.1"/>
    <property type="molecule type" value="Genomic_DNA"/>
</dbReference>
<accession>A0ABW4JJT5</accession>
<dbReference type="PANTHER" id="PTHR33990">
    <property type="entry name" value="PROTEIN YJDN-RELATED"/>
    <property type="match status" value="1"/>
</dbReference>
<feature type="domain" description="PhnB-like" evidence="1">
    <location>
        <begin position="3"/>
        <end position="127"/>
    </location>
</feature>
<sequence>MSKITTFFMFEGKAEEALNFYISLFDNSKIIEILRYGANEDGIEGTVKQASFLLCGQPLMCIDSSVKHGFSFTPSISLYVTCDTEREIERVFDALAQEGTVHMPLAAYPFSQKFGWVADQFGVSWQLNLADDAVGKHTS</sequence>
<dbReference type="Pfam" id="PF06983">
    <property type="entry name" value="3-dmu-9_3-mt"/>
    <property type="match status" value="1"/>
</dbReference>
<dbReference type="CDD" id="cd06588">
    <property type="entry name" value="PhnB_like"/>
    <property type="match status" value="1"/>
</dbReference>
<dbReference type="InterPro" id="IPR029068">
    <property type="entry name" value="Glyas_Bleomycin-R_OHBP_Dase"/>
</dbReference>
<proteinExistence type="predicted"/>
<dbReference type="InterPro" id="IPR009725">
    <property type="entry name" value="3_dmu_93_MTrfase"/>
</dbReference>
<evidence type="ECO:0000313" key="2">
    <source>
        <dbReference type="EMBL" id="MFD1676559.1"/>
    </source>
</evidence>
<keyword evidence="3" id="KW-1185">Reference proteome</keyword>